<dbReference type="Proteomes" id="UP000002419">
    <property type="component" value="Chromosome"/>
</dbReference>
<reference evidence="1 2" key="2">
    <citation type="journal article" date="2008" name="BMC Genomics">
        <title>Comparative genomic analysis of the gut bacterium Bifidobacterium longum reveals loci susceptible to deletion during pure culture growth.</title>
        <authorList>
            <person name="Lee J.H."/>
            <person name="Karamychev V.N."/>
            <person name="Kozyavkin S.A."/>
            <person name="Mills D."/>
            <person name="Pavlov A.R."/>
            <person name="Pavlova N.V."/>
            <person name="Polouchine N.N."/>
            <person name="Richardson P.M."/>
            <person name="Shakhova V.V."/>
            <person name="Slesarev A.I."/>
            <person name="Weimer B."/>
            <person name="O'Sullivan D.J."/>
        </authorList>
    </citation>
    <scope>NUCLEOTIDE SEQUENCE [LARGE SCALE GENOMIC DNA]</scope>
    <source>
        <strain evidence="1 2">DJO10A</strain>
    </source>
</reference>
<evidence type="ECO:0000313" key="2">
    <source>
        <dbReference type="Proteomes" id="UP000002419"/>
    </source>
</evidence>
<dbReference type="AlphaFoldDB" id="B3DQK1"/>
<name>B3DQK1_BIFLD</name>
<gene>
    <name evidence="1" type="ordered locus">BLD_1794</name>
</gene>
<reference evidence="1 2" key="1">
    <citation type="journal article" date="2006" name="Appl. Environ. Microbiol.">
        <title>Sequence analysis of two cryptic plasmids from Bifidobacterium longum DJO10A and construction of a shuttle cloning vector.</title>
        <authorList>
            <person name="Lee J.H."/>
            <person name="O'Sullivan D.J."/>
        </authorList>
    </citation>
    <scope>NUCLEOTIDE SEQUENCE [LARGE SCALE GENOMIC DNA]</scope>
    <source>
        <strain evidence="1 2">DJO10A</strain>
    </source>
</reference>
<organism evidence="1 2">
    <name type="scientific">Bifidobacterium longum (strain DJO10A)</name>
    <dbReference type="NCBI Taxonomy" id="205913"/>
    <lineage>
        <taxon>Bacteria</taxon>
        <taxon>Bacillati</taxon>
        <taxon>Actinomycetota</taxon>
        <taxon>Actinomycetes</taxon>
        <taxon>Bifidobacteriales</taxon>
        <taxon>Bifidobacteriaceae</taxon>
        <taxon>Bifidobacterium</taxon>
    </lineage>
</organism>
<dbReference type="KEGG" id="blj:BLD_1794"/>
<evidence type="ECO:0000313" key="1">
    <source>
        <dbReference type="EMBL" id="ACD99239.1"/>
    </source>
</evidence>
<protein>
    <submittedName>
        <fullName evidence="1">Uncharacterized protein</fullName>
    </submittedName>
</protein>
<accession>B3DQK1</accession>
<dbReference type="HOGENOM" id="CLU_3004957_0_0_11"/>
<sequence>MEHGPKSIAPKACLYLFTNCEVNNTNGFRFLPVDMRAVLLLVVIFMRLAAETACNE</sequence>
<dbReference type="EMBL" id="CP000605">
    <property type="protein sequence ID" value="ACD99239.1"/>
    <property type="molecule type" value="Genomic_DNA"/>
</dbReference>
<proteinExistence type="predicted"/>